<proteinExistence type="predicted"/>
<protein>
    <recommendedName>
        <fullName evidence="3">XRE family transcriptional regulator</fullName>
    </recommendedName>
</protein>
<evidence type="ECO:0000313" key="1">
    <source>
        <dbReference type="EMBL" id="RGC35147.1"/>
    </source>
</evidence>
<dbReference type="AlphaFoldDB" id="A0A3E2X1I5"/>
<dbReference type="EMBL" id="QVIA01000002">
    <property type="protein sequence ID" value="RGC35147.1"/>
    <property type="molecule type" value="Genomic_DNA"/>
</dbReference>
<gene>
    <name evidence="1" type="ORF">DWX41_02885</name>
</gene>
<organism evidence="1 2">
    <name type="scientific">Hungatella hathewayi</name>
    <dbReference type="NCBI Taxonomy" id="154046"/>
    <lineage>
        <taxon>Bacteria</taxon>
        <taxon>Bacillati</taxon>
        <taxon>Bacillota</taxon>
        <taxon>Clostridia</taxon>
        <taxon>Lachnospirales</taxon>
        <taxon>Lachnospiraceae</taxon>
        <taxon>Hungatella</taxon>
    </lineage>
</organism>
<comment type="caution">
    <text evidence="1">The sequence shown here is derived from an EMBL/GenBank/DDBJ whole genome shotgun (WGS) entry which is preliminary data.</text>
</comment>
<evidence type="ECO:0008006" key="3">
    <source>
        <dbReference type="Google" id="ProtNLM"/>
    </source>
</evidence>
<dbReference type="Gene3D" id="1.10.260.40">
    <property type="entry name" value="lambda repressor-like DNA-binding domains"/>
    <property type="match status" value="1"/>
</dbReference>
<sequence length="78" mass="8570">MLRADPQKMLIAIGNAGMDLQELSVASGVNYGVICLMRRGRLMKPWKLGKVCKALGIRVEDIVQTEEGGEQSHETQTV</sequence>
<evidence type="ECO:0000313" key="2">
    <source>
        <dbReference type="Proteomes" id="UP000261111"/>
    </source>
</evidence>
<dbReference type="InterPro" id="IPR010982">
    <property type="entry name" value="Lambda_DNA-bd_dom_sf"/>
</dbReference>
<reference evidence="1 2" key="1">
    <citation type="submission" date="2018-08" db="EMBL/GenBank/DDBJ databases">
        <title>A genome reference for cultivated species of the human gut microbiota.</title>
        <authorList>
            <person name="Zou Y."/>
            <person name="Xue W."/>
            <person name="Luo G."/>
        </authorList>
    </citation>
    <scope>NUCLEOTIDE SEQUENCE [LARGE SCALE GENOMIC DNA]</scope>
    <source>
        <strain evidence="1 2">AF19-21</strain>
    </source>
</reference>
<dbReference type="Proteomes" id="UP000261111">
    <property type="component" value="Unassembled WGS sequence"/>
</dbReference>
<dbReference type="SUPFAM" id="SSF47413">
    <property type="entry name" value="lambda repressor-like DNA-binding domains"/>
    <property type="match status" value="1"/>
</dbReference>
<accession>A0A3E2X1I5</accession>
<name>A0A3E2X1I5_9FIRM</name>
<dbReference type="GO" id="GO:0003677">
    <property type="term" value="F:DNA binding"/>
    <property type="evidence" value="ECO:0007669"/>
    <property type="project" value="InterPro"/>
</dbReference>